<dbReference type="AlphaFoldDB" id="A0A1F6D1V2"/>
<accession>A0A1F6D1V2</accession>
<dbReference type="EMBL" id="MFLC01000005">
    <property type="protein sequence ID" value="OGG55300.1"/>
    <property type="molecule type" value="Genomic_DNA"/>
</dbReference>
<dbReference type="Proteomes" id="UP000177659">
    <property type="component" value="Unassembled WGS sequence"/>
</dbReference>
<reference evidence="1 2" key="1">
    <citation type="journal article" date="2016" name="Nat. Commun.">
        <title>Thousands of microbial genomes shed light on interconnected biogeochemical processes in an aquifer system.</title>
        <authorList>
            <person name="Anantharaman K."/>
            <person name="Brown C.T."/>
            <person name="Hug L.A."/>
            <person name="Sharon I."/>
            <person name="Castelle C.J."/>
            <person name="Probst A.J."/>
            <person name="Thomas B.C."/>
            <person name="Singh A."/>
            <person name="Wilkins M.J."/>
            <person name="Karaoz U."/>
            <person name="Brodie E.L."/>
            <person name="Williams K.H."/>
            <person name="Hubbard S.S."/>
            <person name="Banfield J.F."/>
        </authorList>
    </citation>
    <scope>NUCLEOTIDE SEQUENCE [LARGE SCALE GENOMIC DNA]</scope>
</reference>
<proteinExistence type="predicted"/>
<name>A0A1F6D1V2_9BACT</name>
<evidence type="ECO:0000313" key="2">
    <source>
        <dbReference type="Proteomes" id="UP000177659"/>
    </source>
</evidence>
<organism evidence="1 2">
    <name type="scientific">Candidatus Kaiserbacteria bacterium RIFCSPHIGHO2_02_FULL_49_11</name>
    <dbReference type="NCBI Taxonomy" id="1798489"/>
    <lineage>
        <taxon>Bacteria</taxon>
        <taxon>Candidatus Kaiseribacteriota</taxon>
    </lineage>
</organism>
<sequence>MLAAAEGVEEVVMMGIHLARQLLQLLPMMKVPLLVAQVKGAALILVGMVGGREAGKEEVEVVVVLVLRPHHPHRASPLSLRVVVLVGPDNPVQMSLFSKAAPLRSRGPV</sequence>
<gene>
    <name evidence="1" type="ORF">A3D62_01605</name>
</gene>
<protein>
    <submittedName>
        <fullName evidence="1">Uncharacterized protein</fullName>
    </submittedName>
</protein>
<comment type="caution">
    <text evidence="1">The sequence shown here is derived from an EMBL/GenBank/DDBJ whole genome shotgun (WGS) entry which is preliminary data.</text>
</comment>
<evidence type="ECO:0000313" key="1">
    <source>
        <dbReference type="EMBL" id="OGG55300.1"/>
    </source>
</evidence>